<dbReference type="InterPro" id="IPR050300">
    <property type="entry name" value="GDXG_lipolytic_enzyme"/>
</dbReference>
<proteinExistence type="predicted"/>
<evidence type="ECO:0000259" key="3">
    <source>
        <dbReference type="Pfam" id="PF20434"/>
    </source>
</evidence>
<feature type="signal peptide" evidence="2">
    <location>
        <begin position="1"/>
        <end position="37"/>
    </location>
</feature>
<dbReference type="PANTHER" id="PTHR48081">
    <property type="entry name" value="AB HYDROLASE SUPERFAMILY PROTEIN C4A8.06C"/>
    <property type="match status" value="1"/>
</dbReference>
<feature type="domain" description="BD-FAE-like" evidence="3">
    <location>
        <begin position="83"/>
        <end position="238"/>
    </location>
</feature>
<evidence type="ECO:0000313" key="4">
    <source>
        <dbReference type="EMBL" id="SKB38438.1"/>
    </source>
</evidence>
<reference evidence="5" key="1">
    <citation type="submission" date="2017-02" db="EMBL/GenBank/DDBJ databases">
        <authorList>
            <person name="Varghese N."/>
            <person name="Submissions S."/>
        </authorList>
    </citation>
    <scope>NUCLEOTIDE SEQUENCE [LARGE SCALE GENOMIC DNA]</scope>
    <source>
        <strain evidence="5">UM2</strain>
    </source>
</reference>
<evidence type="ECO:0000256" key="2">
    <source>
        <dbReference type="SAM" id="SignalP"/>
    </source>
</evidence>
<dbReference type="InterPro" id="IPR029058">
    <property type="entry name" value="AB_hydrolase_fold"/>
</dbReference>
<organism evidence="4 5">
    <name type="scientific">Rhizorhabdus histidinilytica</name>
    <dbReference type="NCBI Taxonomy" id="439228"/>
    <lineage>
        <taxon>Bacteria</taxon>
        <taxon>Pseudomonadati</taxon>
        <taxon>Pseudomonadota</taxon>
        <taxon>Alphaproteobacteria</taxon>
        <taxon>Sphingomonadales</taxon>
        <taxon>Sphingomonadaceae</taxon>
        <taxon>Rhizorhabdus</taxon>
    </lineage>
</organism>
<name>A0A1T5ATW4_9SPHN</name>
<dbReference type="OrthoDB" id="9771666at2"/>
<keyword evidence="5" id="KW-1185">Reference proteome</keyword>
<dbReference type="GO" id="GO:0016787">
    <property type="term" value="F:hydrolase activity"/>
    <property type="evidence" value="ECO:0007669"/>
    <property type="project" value="UniProtKB-KW"/>
</dbReference>
<feature type="chain" id="PRO_5013341216" evidence="2">
    <location>
        <begin position="38"/>
        <end position="330"/>
    </location>
</feature>
<protein>
    <submittedName>
        <fullName evidence="4">Acetyl esterase/lipase</fullName>
    </submittedName>
</protein>
<keyword evidence="1" id="KW-0378">Hydrolase</keyword>
<dbReference type="RefSeq" id="WP_079646987.1">
    <property type="nucleotide sequence ID" value="NZ_FUYM01000002.1"/>
</dbReference>
<dbReference type="PANTHER" id="PTHR48081:SF33">
    <property type="entry name" value="KYNURENINE FORMAMIDASE"/>
    <property type="match status" value="1"/>
</dbReference>
<dbReference type="Pfam" id="PF20434">
    <property type="entry name" value="BD-FAE"/>
    <property type="match status" value="1"/>
</dbReference>
<evidence type="ECO:0000256" key="1">
    <source>
        <dbReference type="ARBA" id="ARBA00022801"/>
    </source>
</evidence>
<dbReference type="EMBL" id="FUYM01000002">
    <property type="protein sequence ID" value="SKB38438.1"/>
    <property type="molecule type" value="Genomic_DNA"/>
</dbReference>
<dbReference type="Proteomes" id="UP000189818">
    <property type="component" value="Unassembled WGS sequence"/>
</dbReference>
<dbReference type="InterPro" id="IPR049492">
    <property type="entry name" value="BD-FAE-like_dom"/>
</dbReference>
<dbReference type="STRING" id="439228.SAMN06295920_102225"/>
<evidence type="ECO:0000313" key="5">
    <source>
        <dbReference type="Proteomes" id="UP000189818"/>
    </source>
</evidence>
<keyword evidence="2" id="KW-0732">Signal</keyword>
<sequence>MRYHQLLDRFRVRRTAGRFKHLASVILLLAIGSPALADHPPTQVQNGYANITDHQMMDWLPRTQPTARLRYADDSPLQFGDLRIPAKAPPPAGYPVVIFLHGGGWMSDWNKDYSDALVENLSRQGYATWSIEYRRLGNAGGGFPGTYLDVSRAADFVATLSKKYRLDLGRVTAVGHSAGGHLALWLAGRSHIPPASAIAPSRPPIHLRGVVVVASVSSLEDALEKSGRRSTLSILGVTTLEEARLRYAEASPDSLLPLDGRLRVIDGSKDAEWRIASNTRFAERAKAAGNDVGRVILQGANHFDVVAPSGPAFAAILQAVNEIDGGKPGR</sequence>
<dbReference type="AlphaFoldDB" id="A0A1T5ATW4"/>
<accession>A0A1T5ATW4</accession>
<dbReference type="Gene3D" id="3.40.50.1820">
    <property type="entry name" value="alpha/beta hydrolase"/>
    <property type="match status" value="1"/>
</dbReference>
<dbReference type="SUPFAM" id="SSF53474">
    <property type="entry name" value="alpha/beta-Hydrolases"/>
    <property type="match status" value="1"/>
</dbReference>
<gene>
    <name evidence="4" type="ORF">SAMN06295920_102225</name>
</gene>